<organism evidence="4 5">
    <name type="scientific">Desulfonema limicola</name>
    <dbReference type="NCBI Taxonomy" id="45656"/>
    <lineage>
        <taxon>Bacteria</taxon>
        <taxon>Pseudomonadati</taxon>
        <taxon>Thermodesulfobacteriota</taxon>
        <taxon>Desulfobacteria</taxon>
        <taxon>Desulfobacterales</taxon>
        <taxon>Desulfococcaceae</taxon>
        <taxon>Desulfonema</taxon>
    </lineage>
</organism>
<dbReference type="SUPFAM" id="SSF48498">
    <property type="entry name" value="Tetracyclin repressor-like, C-terminal domain"/>
    <property type="match status" value="1"/>
</dbReference>
<dbReference type="RefSeq" id="WP_207688796.1">
    <property type="nucleotide sequence ID" value="NZ_CP061799.1"/>
</dbReference>
<evidence type="ECO:0000256" key="1">
    <source>
        <dbReference type="ARBA" id="ARBA00023125"/>
    </source>
</evidence>
<dbReference type="InterPro" id="IPR001647">
    <property type="entry name" value="HTH_TetR"/>
</dbReference>
<dbReference type="PROSITE" id="PS01081">
    <property type="entry name" value="HTH_TETR_1"/>
    <property type="match status" value="1"/>
</dbReference>
<dbReference type="Pfam" id="PF00440">
    <property type="entry name" value="TetR_N"/>
    <property type="match status" value="1"/>
</dbReference>
<evidence type="ECO:0000313" key="4">
    <source>
        <dbReference type="EMBL" id="QTA82926.1"/>
    </source>
</evidence>
<dbReference type="PANTHER" id="PTHR43479">
    <property type="entry name" value="ACREF/ENVCD OPERON REPRESSOR-RELATED"/>
    <property type="match status" value="1"/>
</dbReference>
<accession>A0A975BCN3</accession>
<dbReference type="PANTHER" id="PTHR43479:SF11">
    <property type="entry name" value="ACREF_ENVCD OPERON REPRESSOR-RELATED"/>
    <property type="match status" value="1"/>
</dbReference>
<dbReference type="GO" id="GO:0003677">
    <property type="term" value="F:DNA binding"/>
    <property type="evidence" value="ECO:0007669"/>
    <property type="project" value="UniProtKB-UniRule"/>
</dbReference>
<evidence type="ECO:0000313" key="5">
    <source>
        <dbReference type="Proteomes" id="UP000663720"/>
    </source>
</evidence>
<dbReference type="PRINTS" id="PR00455">
    <property type="entry name" value="HTHTETR"/>
</dbReference>
<protein>
    <submittedName>
        <fullName evidence="4">DNA-binding HTH domain-containing protein, TetR-type</fullName>
    </submittedName>
</protein>
<dbReference type="AlphaFoldDB" id="A0A975BCN3"/>
<dbReference type="InterPro" id="IPR036271">
    <property type="entry name" value="Tet_transcr_reg_TetR-rel_C_sf"/>
</dbReference>
<dbReference type="EMBL" id="CP061799">
    <property type="protein sequence ID" value="QTA82926.1"/>
    <property type="molecule type" value="Genomic_DNA"/>
</dbReference>
<dbReference type="InterPro" id="IPR009057">
    <property type="entry name" value="Homeodomain-like_sf"/>
</dbReference>
<reference evidence="4" key="1">
    <citation type="journal article" date="2021" name="Microb. Physiol.">
        <title>Proteogenomic Insights into the Physiology of Marine, Sulfate-Reducing, Filamentous Desulfonema limicola and Desulfonema magnum.</title>
        <authorList>
            <person name="Schnaars V."/>
            <person name="Wohlbrand L."/>
            <person name="Scheve S."/>
            <person name="Hinrichs C."/>
            <person name="Reinhardt R."/>
            <person name="Rabus R."/>
        </authorList>
    </citation>
    <scope>NUCLEOTIDE SEQUENCE</scope>
    <source>
        <strain evidence="4">5ac10</strain>
    </source>
</reference>
<dbReference type="KEGG" id="dli:dnl_53120"/>
<dbReference type="InterPro" id="IPR050624">
    <property type="entry name" value="HTH-type_Tx_Regulator"/>
</dbReference>
<dbReference type="PROSITE" id="PS50977">
    <property type="entry name" value="HTH_TETR_2"/>
    <property type="match status" value="1"/>
</dbReference>
<evidence type="ECO:0000256" key="2">
    <source>
        <dbReference type="PROSITE-ProRule" id="PRU00335"/>
    </source>
</evidence>
<dbReference type="Gene3D" id="1.10.10.60">
    <property type="entry name" value="Homeodomain-like"/>
    <property type="match status" value="1"/>
</dbReference>
<dbReference type="InterPro" id="IPR023772">
    <property type="entry name" value="DNA-bd_HTH_TetR-type_CS"/>
</dbReference>
<evidence type="ECO:0000259" key="3">
    <source>
        <dbReference type="PROSITE" id="PS50977"/>
    </source>
</evidence>
<dbReference type="Proteomes" id="UP000663720">
    <property type="component" value="Chromosome"/>
</dbReference>
<dbReference type="SUPFAM" id="SSF46689">
    <property type="entry name" value="Homeodomain-like"/>
    <property type="match status" value="1"/>
</dbReference>
<keyword evidence="5" id="KW-1185">Reference proteome</keyword>
<keyword evidence="1 2" id="KW-0238">DNA-binding</keyword>
<feature type="DNA-binding region" description="H-T-H motif" evidence="2">
    <location>
        <begin position="24"/>
        <end position="43"/>
    </location>
</feature>
<gene>
    <name evidence="4" type="ORF">dnl_53120</name>
</gene>
<feature type="domain" description="HTH tetR-type" evidence="3">
    <location>
        <begin position="1"/>
        <end position="61"/>
    </location>
</feature>
<name>A0A975BCN3_9BACT</name>
<sequence>MTKKDTILFAGTRLFAEKGFSDTSMAELAEINNIASATIFYHFKNKEELFLAVLKNVKNEIIQSFEEYFKTKKFESGLEMVEGVISFFIYMAGQKEEWFLLLHRHHPYRLAEVNPTCRNHLEEIYNCFTDIFERAIRLGKKDGSIRDISTHKTALIVLSMVDGIIRFKTYQLYNAGALYNDLIDLCRTMLKA</sequence>
<proteinExistence type="predicted"/>
<dbReference type="Gene3D" id="1.10.357.10">
    <property type="entry name" value="Tetracycline Repressor, domain 2"/>
    <property type="match status" value="1"/>
</dbReference>